<feature type="transmembrane region" description="Helical" evidence="7">
    <location>
        <begin position="385"/>
        <end position="406"/>
    </location>
</feature>
<keyword evidence="4 7" id="KW-1133">Transmembrane helix</keyword>
<feature type="transmembrane region" description="Helical" evidence="7">
    <location>
        <begin position="469"/>
        <end position="485"/>
    </location>
</feature>
<evidence type="ECO:0000313" key="10">
    <source>
        <dbReference type="Proteomes" id="UP000317039"/>
    </source>
</evidence>
<dbReference type="Proteomes" id="UP000317039">
    <property type="component" value="Chromosome"/>
</dbReference>
<evidence type="ECO:0000256" key="6">
    <source>
        <dbReference type="SAM" id="MobiDB-lite"/>
    </source>
</evidence>
<evidence type="ECO:0000256" key="4">
    <source>
        <dbReference type="ARBA" id="ARBA00022989"/>
    </source>
</evidence>
<keyword evidence="3 7" id="KW-0812">Transmembrane</keyword>
<feature type="transmembrane region" description="Helical" evidence="7">
    <location>
        <begin position="128"/>
        <end position="148"/>
    </location>
</feature>
<evidence type="ECO:0000256" key="2">
    <source>
        <dbReference type="ARBA" id="ARBA00022475"/>
    </source>
</evidence>
<evidence type="ECO:0000313" key="9">
    <source>
        <dbReference type="EMBL" id="QDP77706.1"/>
    </source>
</evidence>
<accession>A0A516NFM7</accession>
<proteinExistence type="predicted"/>
<evidence type="ECO:0000256" key="7">
    <source>
        <dbReference type="SAM" id="Phobius"/>
    </source>
</evidence>
<evidence type="ECO:0000256" key="1">
    <source>
        <dbReference type="ARBA" id="ARBA00004651"/>
    </source>
</evidence>
<feature type="transmembrane region" description="Helical" evidence="7">
    <location>
        <begin position="253"/>
        <end position="279"/>
    </location>
</feature>
<feature type="transmembrane region" description="Helical" evidence="7">
    <location>
        <begin position="516"/>
        <end position="535"/>
    </location>
</feature>
<comment type="subcellular location">
    <subcellularLocation>
        <location evidence="1">Cell membrane</location>
        <topology evidence="1">Multi-pass membrane protein</topology>
    </subcellularLocation>
</comment>
<protein>
    <submittedName>
        <fullName evidence="9">Sodium:proton antiporter</fullName>
    </submittedName>
</protein>
<organism evidence="9 10">
    <name type="scientific">Nocardia otitidiscaviarum</name>
    <dbReference type="NCBI Taxonomy" id="1823"/>
    <lineage>
        <taxon>Bacteria</taxon>
        <taxon>Bacillati</taxon>
        <taxon>Actinomycetota</taxon>
        <taxon>Actinomycetes</taxon>
        <taxon>Mycobacteriales</taxon>
        <taxon>Nocardiaceae</taxon>
        <taxon>Nocardia</taxon>
    </lineage>
</organism>
<feature type="transmembrane region" description="Helical" evidence="7">
    <location>
        <begin position="426"/>
        <end position="457"/>
    </location>
</feature>
<feature type="transmembrane region" description="Helical" evidence="7">
    <location>
        <begin position="327"/>
        <end position="347"/>
    </location>
</feature>
<feature type="domain" description="Na+/H+ antiporter NhaC-like C-terminal" evidence="8">
    <location>
        <begin position="226"/>
        <end position="521"/>
    </location>
</feature>
<dbReference type="GO" id="GO:0005886">
    <property type="term" value="C:plasma membrane"/>
    <property type="evidence" value="ECO:0007669"/>
    <property type="project" value="UniProtKB-SubCell"/>
</dbReference>
<evidence type="ECO:0000256" key="5">
    <source>
        <dbReference type="ARBA" id="ARBA00023136"/>
    </source>
</evidence>
<dbReference type="InterPro" id="IPR018461">
    <property type="entry name" value="Na/H_Antiport_NhaC-like_C"/>
</dbReference>
<dbReference type="AlphaFoldDB" id="A0A516NFM7"/>
<gene>
    <name evidence="9" type="ORF">FOH10_02060</name>
</gene>
<feature type="transmembrane region" description="Helical" evidence="7">
    <location>
        <begin position="353"/>
        <end position="373"/>
    </location>
</feature>
<keyword evidence="2" id="KW-1003">Cell membrane</keyword>
<dbReference type="PANTHER" id="PTHR43478">
    <property type="entry name" value="NA+/H+ ANTIPORTER-RELATED"/>
    <property type="match status" value="1"/>
</dbReference>
<dbReference type="PANTHER" id="PTHR43478:SF1">
    <property type="entry name" value="NA+_H+ ANTIPORTER NHAC-LIKE C-TERMINAL DOMAIN-CONTAINING PROTEIN"/>
    <property type="match status" value="1"/>
</dbReference>
<dbReference type="RefSeq" id="WP_143979406.1">
    <property type="nucleotide sequence ID" value="NZ_JANDZZ010000001.1"/>
</dbReference>
<sequence length="536" mass="55422">MSTESIDSISEIRETSVDSARPGGPSADAAEGKVSPARRIGRSRGLIGVIAIAVGLIALGFLSPGTLPGEGEHVGAFSLLPALVTLVVVFATKNVVAALFLGVVTGGVVSAEYNIVDGFMLPSLGTVSFATILLVYLWALGGLIGLWTRTGGAQAFAEMAGRTLVRGPVSARVFGWLVGVLFHQGGTISTILAGTTVRPLTDKHKVSKEELTYIVDSTASPVATVLPFNAWPLYVAGLIVGTTPLFTTEDQGIAFFISSIPYNFYAIFALLATLLFAWGKLPWVGGAMKKAIHRARTTGQLNSPTAKPITSDELVTMKLPKDYSPGLADFAVPMGVLLTVVVGSYAITGKVLIAQGFGLAVITAIVLALVKGLPLGEAIEGFVDGCKGVTVGALILALAVTLGYVSKQLGTANYIVETTSNWVVDPLLPAILMVICMVVAFSIGSSWGTFAVVFPLAMPLAYAIDPNPIYLHLCFGAVVGGAVFGDQASPISDTTILSALACGGDVMDHVRTQLPLAFAAASLAAATSTTLALVVL</sequence>
<evidence type="ECO:0000256" key="3">
    <source>
        <dbReference type="ARBA" id="ARBA00022692"/>
    </source>
</evidence>
<name>A0A516NFM7_9NOCA</name>
<dbReference type="Pfam" id="PF03553">
    <property type="entry name" value="Na_H_antiporter"/>
    <property type="match status" value="1"/>
</dbReference>
<dbReference type="KEGG" id="nod:FOH10_02060"/>
<feature type="region of interest" description="Disordered" evidence="6">
    <location>
        <begin position="1"/>
        <end position="36"/>
    </location>
</feature>
<dbReference type="EMBL" id="CP041695">
    <property type="protein sequence ID" value="QDP77706.1"/>
    <property type="molecule type" value="Genomic_DNA"/>
</dbReference>
<evidence type="ECO:0000259" key="8">
    <source>
        <dbReference type="Pfam" id="PF03553"/>
    </source>
</evidence>
<keyword evidence="5 7" id="KW-0472">Membrane</keyword>
<reference evidence="9 10" key="1">
    <citation type="submission" date="2019-07" db="EMBL/GenBank/DDBJ databases">
        <title>Complete Genome Sequence and Methylome Analysis of Nocardia otitidis-caviarum NEB252.</title>
        <authorList>
            <person name="Fomenkov A."/>
            <person name="Anton B.P."/>
            <person name="Vincze T."/>
            <person name="Roberts R.J."/>
        </authorList>
    </citation>
    <scope>NUCLEOTIDE SEQUENCE [LARGE SCALE GENOMIC DNA]</scope>
    <source>
        <strain evidence="9 10">NEB252</strain>
    </source>
</reference>
<feature type="transmembrane region" description="Helical" evidence="7">
    <location>
        <begin position="45"/>
        <end position="62"/>
    </location>
</feature>
<feature type="transmembrane region" description="Helical" evidence="7">
    <location>
        <begin position="169"/>
        <end position="193"/>
    </location>
</feature>